<evidence type="ECO:0000313" key="2">
    <source>
        <dbReference type="EMBL" id="KAK6541257.1"/>
    </source>
</evidence>
<feature type="region of interest" description="Disordered" evidence="1">
    <location>
        <begin position="1"/>
        <end position="35"/>
    </location>
</feature>
<comment type="caution">
    <text evidence="2">The sequence shown here is derived from an EMBL/GenBank/DDBJ whole genome shotgun (WGS) entry which is preliminary data.</text>
</comment>
<organism evidence="2 3">
    <name type="scientific">Orbilia ellipsospora</name>
    <dbReference type="NCBI Taxonomy" id="2528407"/>
    <lineage>
        <taxon>Eukaryota</taxon>
        <taxon>Fungi</taxon>
        <taxon>Dikarya</taxon>
        <taxon>Ascomycota</taxon>
        <taxon>Pezizomycotina</taxon>
        <taxon>Orbiliomycetes</taxon>
        <taxon>Orbiliales</taxon>
        <taxon>Orbiliaceae</taxon>
        <taxon>Orbilia</taxon>
    </lineage>
</organism>
<dbReference type="PANTHER" id="PTHR13318:SF95">
    <property type="entry name" value="F-BOX PROTEIN YLR352W"/>
    <property type="match status" value="1"/>
</dbReference>
<evidence type="ECO:0008006" key="4">
    <source>
        <dbReference type="Google" id="ProtNLM"/>
    </source>
</evidence>
<protein>
    <recommendedName>
        <fullName evidence="4">F-box domain-containing protein</fullName>
    </recommendedName>
</protein>
<name>A0AAV9XI32_9PEZI</name>
<dbReference type="GO" id="GO:0031146">
    <property type="term" value="P:SCF-dependent proteasomal ubiquitin-dependent protein catabolic process"/>
    <property type="evidence" value="ECO:0007669"/>
    <property type="project" value="TreeGrafter"/>
</dbReference>
<gene>
    <name evidence="2" type="ORF">TWF694_008623</name>
</gene>
<dbReference type="GO" id="GO:0019005">
    <property type="term" value="C:SCF ubiquitin ligase complex"/>
    <property type="evidence" value="ECO:0007669"/>
    <property type="project" value="TreeGrafter"/>
</dbReference>
<dbReference type="EMBL" id="JAVHJO010000004">
    <property type="protein sequence ID" value="KAK6541257.1"/>
    <property type="molecule type" value="Genomic_DNA"/>
</dbReference>
<keyword evidence="3" id="KW-1185">Reference proteome</keyword>
<evidence type="ECO:0000313" key="3">
    <source>
        <dbReference type="Proteomes" id="UP001365542"/>
    </source>
</evidence>
<dbReference type="Proteomes" id="UP001365542">
    <property type="component" value="Unassembled WGS sequence"/>
</dbReference>
<evidence type="ECO:0000256" key="1">
    <source>
        <dbReference type="SAM" id="MobiDB-lite"/>
    </source>
</evidence>
<dbReference type="Gene3D" id="3.80.10.10">
    <property type="entry name" value="Ribonuclease Inhibitor"/>
    <property type="match status" value="2"/>
</dbReference>
<proteinExistence type="predicted"/>
<dbReference type="PANTHER" id="PTHR13318">
    <property type="entry name" value="PARTNER OF PAIRED, ISOFORM B-RELATED"/>
    <property type="match status" value="1"/>
</dbReference>
<accession>A0AAV9XI32</accession>
<dbReference type="InterPro" id="IPR001611">
    <property type="entry name" value="Leu-rich_rpt"/>
</dbReference>
<dbReference type="AlphaFoldDB" id="A0AAV9XI32"/>
<sequence length="491" mass="55292">MGFHSKEFEYEDSWDYETSSSQKKANRHRRRDDVDDRAPIEKLPVEIYDQIFSYLIPQEPPSGYKRRNSDLSAVHKSSRTLYATTFSTIFQNATFPHSPVYSKFLDQITTHPALGAMVRRMDFSQYTSVGLGRTGRMNMEMQNLTSKTLTQGLQAAFNLREFLAQEALGPDIGASVIEELFLNLSLLEAVDFCGASASRFKEAFAEVIHPWNPRLPQTIHLQRLSLHECTTLATTVFTALLPRLPNLTHLDLSHTQVTDSALMAIPESANITHLSLSKCARLNGENVVTFLLEHRAVRHLKVLNLYYDPSRYRLLSAIDVEDLLPALPKSLVSLNLTGASITSEHLYLILPLVSRLEELSLGHTELTMEDINAIFAPQWKSSLRYLDLTGISAVTPNSLHFSTNAILPQATSLQVLELSEKNVTGCAKLQATKRCGWSEQSYGRRSYLARKDVDDDGERLWKMGSKRWGNRKIPCNFGEVGGIYAYYGLGK</sequence>
<dbReference type="InterPro" id="IPR032675">
    <property type="entry name" value="LRR_dom_sf"/>
</dbReference>
<dbReference type="Pfam" id="PF13516">
    <property type="entry name" value="LRR_6"/>
    <property type="match status" value="1"/>
</dbReference>
<reference evidence="2 3" key="1">
    <citation type="submission" date="2019-10" db="EMBL/GenBank/DDBJ databases">
        <authorList>
            <person name="Palmer J.M."/>
        </authorList>
    </citation>
    <scope>NUCLEOTIDE SEQUENCE [LARGE SCALE GENOMIC DNA]</scope>
    <source>
        <strain evidence="2 3">TWF694</strain>
    </source>
</reference>
<dbReference type="SUPFAM" id="SSF52047">
    <property type="entry name" value="RNI-like"/>
    <property type="match status" value="1"/>
</dbReference>